<organism evidence="2 3">
    <name type="scientific">Nocardia vermiculata</name>
    <dbReference type="NCBI Taxonomy" id="257274"/>
    <lineage>
        <taxon>Bacteria</taxon>
        <taxon>Bacillati</taxon>
        <taxon>Actinomycetota</taxon>
        <taxon>Actinomycetes</taxon>
        <taxon>Mycobacteriales</taxon>
        <taxon>Nocardiaceae</taxon>
        <taxon>Nocardia</taxon>
    </lineage>
</organism>
<comment type="caution">
    <text evidence="2">The sequence shown here is derived from an EMBL/GenBank/DDBJ whole genome shotgun (WGS) entry which is preliminary data.</text>
</comment>
<proteinExistence type="predicted"/>
<evidence type="ECO:0000313" key="3">
    <source>
        <dbReference type="Proteomes" id="UP000565711"/>
    </source>
</evidence>
<dbReference type="RefSeq" id="WP_067882186.1">
    <property type="nucleotide sequence ID" value="NZ_JAAXOP010000032.1"/>
</dbReference>
<protein>
    <submittedName>
        <fullName evidence="2">DUF397 domain-containing protein</fullName>
    </submittedName>
</protein>
<feature type="domain" description="DUF397" evidence="1">
    <location>
        <begin position="8"/>
        <end position="61"/>
    </location>
</feature>
<gene>
    <name evidence="2" type="ORF">HGA08_30495</name>
</gene>
<keyword evidence="3" id="KW-1185">Reference proteome</keyword>
<evidence type="ECO:0000313" key="2">
    <source>
        <dbReference type="EMBL" id="NKY54514.1"/>
    </source>
</evidence>
<dbReference type="EMBL" id="JAAXOP010000032">
    <property type="protein sequence ID" value="NKY54514.1"/>
    <property type="molecule type" value="Genomic_DNA"/>
</dbReference>
<dbReference type="Proteomes" id="UP000565711">
    <property type="component" value="Unassembled WGS sequence"/>
</dbReference>
<dbReference type="InterPro" id="IPR007278">
    <property type="entry name" value="DUF397"/>
</dbReference>
<sequence>MSSTSRRNWFKSSFSDSSNNCVEVAFDGDVVLVRDDKYDGPPDLQPTVAVPAAAWPMFLESALGAEIQGGSIAVPDIATAAAGAVVRDAVGTALEFTAAEWAAFVAGVRAGEFTLTSV</sequence>
<feature type="domain" description="DUF397" evidence="1">
    <location>
        <begin position="81"/>
        <end position="109"/>
    </location>
</feature>
<accession>A0A846Y9P1</accession>
<dbReference type="Pfam" id="PF04149">
    <property type="entry name" value="DUF397"/>
    <property type="match status" value="2"/>
</dbReference>
<dbReference type="AlphaFoldDB" id="A0A846Y9P1"/>
<reference evidence="2 3" key="1">
    <citation type="submission" date="2020-04" db="EMBL/GenBank/DDBJ databases">
        <title>MicrobeNet Type strains.</title>
        <authorList>
            <person name="Nicholson A.C."/>
        </authorList>
    </citation>
    <scope>NUCLEOTIDE SEQUENCE [LARGE SCALE GENOMIC DNA]</scope>
    <source>
        <strain evidence="2 3">JCM 12354</strain>
    </source>
</reference>
<name>A0A846Y9P1_9NOCA</name>
<evidence type="ECO:0000259" key="1">
    <source>
        <dbReference type="Pfam" id="PF04149"/>
    </source>
</evidence>